<keyword evidence="4" id="KW-1015">Disulfide bond</keyword>
<evidence type="ECO:0000256" key="3">
    <source>
        <dbReference type="ARBA" id="ARBA00022801"/>
    </source>
</evidence>
<accession>A0AAJ7C9B4</accession>
<evidence type="ECO:0000313" key="10">
    <source>
        <dbReference type="RefSeq" id="XP_015605143.1"/>
    </source>
</evidence>
<dbReference type="KEGG" id="ccin:107272470"/>
<dbReference type="PANTHER" id="PTHR43142:SF1">
    <property type="entry name" value="CARBOXYLIC ESTER HYDROLASE"/>
    <property type="match status" value="1"/>
</dbReference>
<dbReference type="RefSeq" id="XP_015605143.1">
    <property type="nucleotide sequence ID" value="XM_015749657.2"/>
</dbReference>
<dbReference type="InterPro" id="IPR019826">
    <property type="entry name" value="Carboxylesterase_B_AS"/>
</dbReference>
<comment type="similarity">
    <text evidence="1 6">Belongs to the type-B carboxylesterase/lipase family.</text>
</comment>
<dbReference type="GO" id="GO:0052689">
    <property type="term" value="F:carboxylic ester hydrolase activity"/>
    <property type="evidence" value="ECO:0007669"/>
    <property type="project" value="UniProtKB-KW"/>
</dbReference>
<gene>
    <name evidence="10" type="primary">LOC107272470</name>
</gene>
<keyword evidence="9" id="KW-1185">Reference proteome</keyword>
<protein>
    <recommendedName>
        <fullName evidence="6">Carboxylic ester hydrolase</fullName>
        <ecNumber evidence="6">3.1.1.-</ecNumber>
    </recommendedName>
</protein>
<evidence type="ECO:0000259" key="8">
    <source>
        <dbReference type="Pfam" id="PF00135"/>
    </source>
</evidence>
<evidence type="ECO:0000256" key="4">
    <source>
        <dbReference type="ARBA" id="ARBA00023157"/>
    </source>
</evidence>
<evidence type="ECO:0000256" key="2">
    <source>
        <dbReference type="ARBA" id="ARBA00022487"/>
    </source>
</evidence>
<dbReference type="InterPro" id="IPR029058">
    <property type="entry name" value="AB_hydrolase_fold"/>
</dbReference>
<dbReference type="Proteomes" id="UP000694920">
    <property type="component" value="Unplaced"/>
</dbReference>
<evidence type="ECO:0000256" key="7">
    <source>
        <dbReference type="SAM" id="MobiDB-lite"/>
    </source>
</evidence>
<keyword evidence="5" id="KW-0325">Glycoprotein</keyword>
<evidence type="ECO:0000256" key="1">
    <source>
        <dbReference type="ARBA" id="ARBA00005964"/>
    </source>
</evidence>
<dbReference type="Gene3D" id="3.40.50.1820">
    <property type="entry name" value="alpha/beta hydrolase"/>
    <property type="match status" value="1"/>
</dbReference>
<evidence type="ECO:0000256" key="6">
    <source>
        <dbReference type="RuleBase" id="RU361235"/>
    </source>
</evidence>
<sequence>MKDPIVSIKQGRLRGIIEENVDEGQFYSFKGIPYAKPPVGDLRFRDPEPPESWSGIRDASKHGPSCPQQDMITRTIIGSEDCLYLNIYTESIDNKILKPVMVWIHGGGFSTGSGNDDLYGPDYLVKSDIILVTINYRLGAFGFLNLDHEVAPGNQGLKDQVQALVWIRDNIESFGGDPNNVTIFGESAGGASVHYLTLSPLADGLFHKAISQSGVAVNPWAKVWANPDEFAYRLSDSLGRKSFDPVTVVEFLRTVDSHKLVKAQQKLLTPEEKIQSVRPFGPGMDIKSKNPFLSKPLSVAMRIGTRVPFILGYNSHEGIFSLAGFTEATFKKIDADFEKCLHPSVLTDRKAGRMTSEEIRNYYYGGERVSRKNAEKYAAMWEDVNFINGIQDVVDIQGEVGKSPTYLYRFSYDSGQSLIKMIFNLDLPGTTHTDDLPYLFYSRLLKKLNFGPPKFGSTERKVIQRFTQMWSDFAKSGNPTPVTSDLIPVTWRPVGRKLEMHYLEITEDLKMGINPDIERRLVWNEIRHKL</sequence>
<feature type="domain" description="Carboxylesterase type B" evidence="8">
    <location>
        <begin position="3"/>
        <end position="511"/>
    </location>
</feature>
<keyword evidence="2" id="KW-0719">Serine esterase</keyword>
<evidence type="ECO:0000313" key="9">
    <source>
        <dbReference type="Proteomes" id="UP000694920"/>
    </source>
</evidence>
<dbReference type="SUPFAM" id="SSF53474">
    <property type="entry name" value="alpha/beta-Hydrolases"/>
    <property type="match status" value="1"/>
</dbReference>
<dbReference type="AlphaFoldDB" id="A0AAJ7C9B4"/>
<feature type="region of interest" description="Disordered" evidence="7">
    <location>
        <begin position="46"/>
        <end position="66"/>
    </location>
</feature>
<dbReference type="GeneID" id="107272470"/>
<dbReference type="Pfam" id="PF00135">
    <property type="entry name" value="COesterase"/>
    <property type="match status" value="1"/>
</dbReference>
<organism evidence="9 10">
    <name type="scientific">Cephus cinctus</name>
    <name type="common">Wheat stem sawfly</name>
    <dbReference type="NCBI Taxonomy" id="211228"/>
    <lineage>
        <taxon>Eukaryota</taxon>
        <taxon>Metazoa</taxon>
        <taxon>Ecdysozoa</taxon>
        <taxon>Arthropoda</taxon>
        <taxon>Hexapoda</taxon>
        <taxon>Insecta</taxon>
        <taxon>Pterygota</taxon>
        <taxon>Neoptera</taxon>
        <taxon>Endopterygota</taxon>
        <taxon>Hymenoptera</taxon>
        <taxon>Cephoidea</taxon>
        <taxon>Cephidae</taxon>
        <taxon>Cephus</taxon>
    </lineage>
</organism>
<dbReference type="InterPro" id="IPR002018">
    <property type="entry name" value="CarbesteraseB"/>
</dbReference>
<keyword evidence="3 6" id="KW-0378">Hydrolase</keyword>
<name>A0AAJ7C9B4_CEPCN</name>
<reference evidence="10" key="1">
    <citation type="submission" date="2025-08" db="UniProtKB">
        <authorList>
            <consortium name="RefSeq"/>
        </authorList>
    </citation>
    <scope>IDENTIFICATION</scope>
</reference>
<proteinExistence type="inferred from homology"/>
<dbReference type="EC" id="3.1.1.-" evidence="6"/>
<evidence type="ECO:0000256" key="5">
    <source>
        <dbReference type="ARBA" id="ARBA00023180"/>
    </source>
</evidence>
<dbReference type="PROSITE" id="PS00122">
    <property type="entry name" value="CARBOXYLESTERASE_B_1"/>
    <property type="match status" value="1"/>
</dbReference>
<dbReference type="PANTHER" id="PTHR43142">
    <property type="entry name" value="CARBOXYLIC ESTER HYDROLASE"/>
    <property type="match status" value="1"/>
</dbReference>